<name>A0A151XE89_9HYME</name>
<dbReference type="EMBL" id="KQ982254">
    <property type="protein sequence ID" value="KYQ58667.1"/>
    <property type="molecule type" value="Genomic_DNA"/>
</dbReference>
<feature type="compositionally biased region" description="Polar residues" evidence="1">
    <location>
        <begin position="38"/>
        <end position="47"/>
    </location>
</feature>
<proteinExistence type="predicted"/>
<keyword evidence="2" id="KW-0472">Membrane</keyword>
<dbReference type="AlphaFoldDB" id="A0A151XE89"/>
<feature type="region of interest" description="Disordered" evidence="1">
    <location>
        <begin position="26"/>
        <end position="47"/>
    </location>
</feature>
<sequence>MYLLLHNRYICYVVIGIISIIHRLNRPRKRDSRKETGGRTTRTQVPGTNVRSRGLVRNIAPHNSRVTARVKTFSHKGGGTLMVAAILLTRSNVTARPESREKRASTNAVPGLPPVSYEFVVDNARMKSRSTFESTSNHLSLSLSLSKADNFLFSILIIKLLPYTA</sequence>
<keyword evidence="2" id="KW-0812">Transmembrane</keyword>
<gene>
    <name evidence="3" type="ORF">ALC60_02314</name>
</gene>
<keyword evidence="2" id="KW-1133">Transmembrane helix</keyword>
<protein>
    <submittedName>
        <fullName evidence="3">Uncharacterized protein</fullName>
    </submittedName>
</protein>
<evidence type="ECO:0000313" key="4">
    <source>
        <dbReference type="Proteomes" id="UP000075809"/>
    </source>
</evidence>
<organism evidence="3 4">
    <name type="scientific">Mycetomoellerius zeteki</name>
    <dbReference type="NCBI Taxonomy" id="64791"/>
    <lineage>
        <taxon>Eukaryota</taxon>
        <taxon>Metazoa</taxon>
        <taxon>Ecdysozoa</taxon>
        <taxon>Arthropoda</taxon>
        <taxon>Hexapoda</taxon>
        <taxon>Insecta</taxon>
        <taxon>Pterygota</taxon>
        <taxon>Neoptera</taxon>
        <taxon>Endopterygota</taxon>
        <taxon>Hymenoptera</taxon>
        <taxon>Apocrita</taxon>
        <taxon>Aculeata</taxon>
        <taxon>Formicoidea</taxon>
        <taxon>Formicidae</taxon>
        <taxon>Myrmicinae</taxon>
        <taxon>Mycetomoellerius</taxon>
    </lineage>
</organism>
<evidence type="ECO:0000313" key="3">
    <source>
        <dbReference type="EMBL" id="KYQ58667.1"/>
    </source>
</evidence>
<feature type="transmembrane region" description="Helical" evidence="2">
    <location>
        <begin position="6"/>
        <end position="24"/>
    </location>
</feature>
<evidence type="ECO:0000256" key="2">
    <source>
        <dbReference type="SAM" id="Phobius"/>
    </source>
</evidence>
<reference evidence="3 4" key="1">
    <citation type="submission" date="2015-09" db="EMBL/GenBank/DDBJ databases">
        <title>Trachymyrmex zeteki WGS genome.</title>
        <authorList>
            <person name="Nygaard S."/>
            <person name="Hu H."/>
            <person name="Boomsma J."/>
            <person name="Zhang G."/>
        </authorList>
    </citation>
    <scope>NUCLEOTIDE SEQUENCE [LARGE SCALE GENOMIC DNA]</scope>
    <source>
        <strain evidence="3">Tzet28-1</strain>
        <tissue evidence="3">Whole body</tissue>
    </source>
</reference>
<accession>A0A151XE89</accession>
<dbReference type="Proteomes" id="UP000075809">
    <property type="component" value="Unassembled WGS sequence"/>
</dbReference>
<evidence type="ECO:0000256" key="1">
    <source>
        <dbReference type="SAM" id="MobiDB-lite"/>
    </source>
</evidence>
<keyword evidence="4" id="KW-1185">Reference proteome</keyword>